<dbReference type="Gene3D" id="1.10.10.10">
    <property type="entry name" value="Winged helix-like DNA-binding domain superfamily/Winged helix DNA-binding domain"/>
    <property type="match status" value="2"/>
</dbReference>
<reference evidence="3 4" key="1">
    <citation type="submission" date="2016-10" db="EMBL/GenBank/DDBJ databases">
        <authorList>
            <person name="de Groot N.N."/>
        </authorList>
    </citation>
    <scope>NUCLEOTIDE SEQUENCE [LARGE SCALE GENOMIC DNA]</scope>
    <source>
        <strain evidence="3 4">DSM 24015</strain>
    </source>
</reference>
<evidence type="ECO:0000259" key="2">
    <source>
        <dbReference type="Pfam" id="PF01051"/>
    </source>
</evidence>
<name>A0A1G7FQL9_9FLAO</name>
<evidence type="ECO:0000313" key="4">
    <source>
        <dbReference type="Proteomes" id="UP000198517"/>
    </source>
</evidence>
<dbReference type="GO" id="GO:0006270">
    <property type="term" value="P:DNA replication initiation"/>
    <property type="evidence" value="ECO:0007669"/>
    <property type="project" value="InterPro"/>
</dbReference>
<protein>
    <submittedName>
        <fullName evidence="3">Initiator Replication protein</fullName>
    </submittedName>
</protein>
<feature type="domain" description="Initiator Rep protein WH1" evidence="2">
    <location>
        <begin position="13"/>
        <end position="148"/>
    </location>
</feature>
<evidence type="ECO:0000256" key="1">
    <source>
        <dbReference type="ARBA" id="ARBA00038283"/>
    </source>
</evidence>
<keyword evidence="4" id="KW-1185">Reference proteome</keyword>
<organism evidence="3 4">
    <name type="scientific">Riemerella columbipharyngis</name>
    <dbReference type="NCBI Taxonomy" id="1071918"/>
    <lineage>
        <taxon>Bacteria</taxon>
        <taxon>Pseudomonadati</taxon>
        <taxon>Bacteroidota</taxon>
        <taxon>Flavobacteriia</taxon>
        <taxon>Flavobacteriales</taxon>
        <taxon>Weeksellaceae</taxon>
        <taxon>Riemerella</taxon>
    </lineage>
</organism>
<gene>
    <name evidence="3" type="ORF">SAMN05421544_1263</name>
</gene>
<dbReference type="EMBL" id="FNAS01000026">
    <property type="protein sequence ID" value="SDE78187.1"/>
    <property type="molecule type" value="Genomic_DNA"/>
</dbReference>
<dbReference type="Pfam" id="PF01051">
    <property type="entry name" value="Rep3_N"/>
    <property type="match status" value="1"/>
</dbReference>
<dbReference type="Pfam" id="PF21205">
    <property type="entry name" value="Rep3_C"/>
    <property type="match status" value="1"/>
</dbReference>
<dbReference type="AlphaFoldDB" id="A0A1G7FQL9"/>
<comment type="similarity">
    <text evidence="1">Belongs to the initiator RepB protein family.</text>
</comment>
<dbReference type="Proteomes" id="UP000198517">
    <property type="component" value="Unassembled WGS sequence"/>
</dbReference>
<proteinExistence type="inferred from homology"/>
<dbReference type="STRING" id="1071918.SAMN05421544_1263"/>
<sequence length="317" mass="37052">MELIDINTEDKTIMQHNSITSGRYDFSACMLDVLFMVLASLEKDKLVYTIHTGDIEAITGRNWNIEQLTKSTEAMLTKMFEIEDSKSYIQFVLFQYFKYLKGQRSIEVKLSEIALPYFFELKNNFTAMQLKSVLGCSSKYAKRLYGIACQWRSVGSKRFEITELKKMLGLIDKKGNEQYERISDFKKFVLDIAKDQINENTDIDFDYDLKKRGRSYHWVTLHFQNRQFKQLEFDFNNPINIDLSIEKQKFKSNIMAYGLTESQASIIIENTTLTQWDEIIKNLNNSVRQGKIKIDNSVAYLIGVLQNMGKLPRKSEK</sequence>
<accession>A0A1G7FQL9</accession>
<dbReference type="InterPro" id="IPR036390">
    <property type="entry name" value="WH_DNA-bd_sf"/>
</dbReference>
<dbReference type="RefSeq" id="WP_092738012.1">
    <property type="nucleotide sequence ID" value="NZ_FNAS01000026.1"/>
</dbReference>
<dbReference type="SUPFAM" id="SSF46785">
    <property type="entry name" value="Winged helix' DNA-binding domain"/>
    <property type="match status" value="2"/>
</dbReference>
<dbReference type="InterPro" id="IPR000525">
    <property type="entry name" value="Initiator_Rep_WH1"/>
</dbReference>
<evidence type="ECO:0000313" key="3">
    <source>
        <dbReference type="EMBL" id="SDE78187.1"/>
    </source>
</evidence>
<dbReference type="GO" id="GO:0003887">
    <property type="term" value="F:DNA-directed DNA polymerase activity"/>
    <property type="evidence" value="ECO:0007669"/>
    <property type="project" value="InterPro"/>
</dbReference>
<dbReference type="InterPro" id="IPR036388">
    <property type="entry name" value="WH-like_DNA-bd_sf"/>
</dbReference>
<dbReference type="OrthoDB" id="1428208at2"/>